<dbReference type="AlphaFoldDB" id="A0A150MTK1"/>
<evidence type="ECO:0000256" key="1">
    <source>
        <dbReference type="ARBA" id="ARBA00023125"/>
    </source>
</evidence>
<dbReference type="SUPFAM" id="SSF46955">
    <property type="entry name" value="Putative DNA-binding domain"/>
    <property type="match status" value="1"/>
</dbReference>
<dbReference type="InterPro" id="IPR000551">
    <property type="entry name" value="MerR-type_HTH_dom"/>
</dbReference>
<dbReference type="Gene3D" id="6.10.250.360">
    <property type="match status" value="1"/>
</dbReference>
<dbReference type="EMBL" id="LQYW01000091">
    <property type="protein sequence ID" value="KYD27682.1"/>
    <property type="molecule type" value="Genomic_DNA"/>
</dbReference>
<dbReference type="Proteomes" id="UP000075324">
    <property type="component" value="Unassembled WGS sequence"/>
</dbReference>
<evidence type="ECO:0000313" key="3">
    <source>
        <dbReference type="EMBL" id="KYD27682.1"/>
    </source>
</evidence>
<evidence type="ECO:0000313" key="4">
    <source>
        <dbReference type="Proteomes" id="UP000075324"/>
    </source>
</evidence>
<dbReference type="GO" id="GO:0003700">
    <property type="term" value="F:DNA-binding transcription factor activity"/>
    <property type="evidence" value="ECO:0007669"/>
    <property type="project" value="InterPro"/>
</dbReference>
<proteinExistence type="predicted"/>
<keyword evidence="1" id="KW-0238">DNA-binding</keyword>
<dbReference type="PANTHER" id="PTHR30204">
    <property type="entry name" value="REDOX-CYCLING DRUG-SENSING TRANSCRIPTIONAL ACTIVATOR SOXR"/>
    <property type="match status" value="1"/>
</dbReference>
<feature type="domain" description="HTH merR-type" evidence="2">
    <location>
        <begin position="4"/>
        <end position="73"/>
    </location>
</feature>
<sequence>MKKVYPIGEFAKKTGQTIRTLHYYDEIGILKPSHVSSSGRRFYSEDEIIALQKIVALKFLGFSLEEIKNFMQEEKWDLKESLAFQKKLLLQKREHIDRVIKAVTHAQHLIEERETVDPNMFCMLINSIQMENKHKEWLKQFMPDETVEKMFDISEEKQLEYGKKLLEIFEKLKECYGKDPSDNDVQSLIEKLFSIAKEVAKEVFDEDLSLFHWKGDELAEEPMLFSSPFSKEEEEWVAKAIEIFLAKEGVDWNEEES</sequence>
<organism evidence="3 4">
    <name type="scientific">Parageobacillus toebii</name>
    <dbReference type="NCBI Taxonomy" id="153151"/>
    <lineage>
        <taxon>Bacteria</taxon>
        <taxon>Bacillati</taxon>
        <taxon>Bacillota</taxon>
        <taxon>Bacilli</taxon>
        <taxon>Bacillales</taxon>
        <taxon>Anoxybacillaceae</taxon>
        <taxon>Parageobacillus</taxon>
    </lineage>
</organism>
<dbReference type="SMART" id="SM00422">
    <property type="entry name" value="HTH_MERR"/>
    <property type="match status" value="1"/>
</dbReference>
<protein>
    <recommendedName>
        <fullName evidence="2">HTH merR-type domain-containing protein</fullName>
    </recommendedName>
</protein>
<accession>A0A150MTK1</accession>
<dbReference type="PATRIC" id="fig|153151.4.peg.244"/>
<dbReference type="Pfam" id="PF13411">
    <property type="entry name" value="MerR_1"/>
    <property type="match status" value="1"/>
</dbReference>
<dbReference type="RefSeq" id="WP_062678529.1">
    <property type="nucleotide sequence ID" value="NZ_LQYW01000091.1"/>
</dbReference>
<dbReference type="InterPro" id="IPR009061">
    <property type="entry name" value="DNA-bd_dom_put_sf"/>
</dbReference>
<name>A0A150MTK1_9BACL</name>
<dbReference type="PROSITE" id="PS50937">
    <property type="entry name" value="HTH_MERR_2"/>
    <property type="match status" value="1"/>
</dbReference>
<dbReference type="GO" id="GO:0003677">
    <property type="term" value="F:DNA binding"/>
    <property type="evidence" value="ECO:0007669"/>
    <property type="project" value="UniProtKB-KW"/>
</dbReference>
<dbReference type="Gene3D" id="1.10.1660.10">
    <property type="match status" value="1"/>
</dbReference>
<dbReference type="CDD" id="cd01106">
    <property type="entry name" value="HTH_TipAL-Mta"/>
    <property type="match status" value="1"/>
</dbReference>
<comment type="caution">
    <text evidence="3">The sequence shown here is derived from an EMBL/GenBank/DDBJ whole genome shotgun (WGS) entry which is preliminary data.</text>
</comment>
<dbReference type="PANTHER" id="PTHR30204:SF96">
    <property type="entry name" value="CHROMOSOME-ANCHORING PROTEIN RACA"/>
    <property type="match status" value="1"/>
</dbReference>
<dbReference type="InterPro" id="IPR047057">
    <property type="entry name" value="MerR_fam"/>
</dbReference>
<reference evidence="3 4" key="1">
    <citation type="submission" date="2016-01" db="EMBL/GenBank/DDBJ databases">
        <title>Draft Genome Sequences of Seven Thermophilic Sporeformers Isolated from Foods.</title>
        <authorList>
            <person name="Berendsen E.M."/>
            <person name="Wells-Bennik M.H."/>
            <person name="Krawcyk A.O."/>
            <person name="De Jong A."/>
            <person name="Holsappel S."/>
            <person name="Eijlander R.T."/>
            <person name="Kuipers O.P."/>
        </authorList>
    </citation>
    <scope>NUCLEOTIDE SEQUENCE [LARGE SCALE GENOMIC DNA]</scope>
    <source>
        <strain evidence="3 4">B4110</strain>
    </source>
</reference>
<evidence type="ECO:0000259" key="2">
    <source>
        <dbReference type="PROSITE" id="PS50937"/>
    </source>
</evidence>
<gene>
    <name evidence="3" type="ORF">B4110_0304</name>
</gene>